<evidence type="ECO:0000256" key="3">
    <source>
        <dbReference type="ARBA" id="ARBA00022989"/>
    </source>
</evidence>
<dbReference type="InterPro" id="IPR007343">
    <property type="entry name" value="Uncharacterised_pept_Zn_put"/>
</dbReference>
<evidence type="ECO:0008006" key="9">
    <source>
        <dbReference type="Google" id="ProtNLM"/>
    </source>
</evidence>
<evidence type="ECO:0000256" key="6">
    <source>
        <dbReference type="SAM" id="Phobius"/>
    </source>
</evidence>
<keyword evidence="8" id="KW-1185">Reference proteome</keyword>
<organism evidence="7 8">
    <name type="scientific">Acidipropionibacterium virtanenii</name>
    <dbReference type="NCBI Taxonomy" id="2057246"/>
    <lineage>
        <taxon>Bacteria</taxon>
        <taxon>Bacillati</taxon>
        <taxon>Actinomycetota</taxon>
        <taxon>Actinomycetes</taxon>
        <taxon>Propionibacteriales</taxon>
        <taxon>Propionibacteriaceae</taxon>
        <taxon>Acidipropionibacterium</taxon>
    </lineage>
</organism>
<evidence type="ECO:0000313" key="7">
    <source>
        <dbReference type="EMBL" id="AXE38420.1"/>
    </source>
</evidence>
<dbReference type="Pfam" id="PF04228">
    <property type="entry name" value="Zn_peptidase"/>
    <property type="match status" value="1"/>
</dbReference>
<dbReference type="Proteomes" id="UP000251995">
    <property type="component" value="Chromosome"/>
</dbReference>
<keyword evidence="3 6" id="KW-1133">Transmembrane helix</keyword>
<dbReference type="RefSeq" id="WP_114044426.1">
    <property type="nucleotide sequence ID" value="NZ_CP025198.1"/>
</dbReference>
<feature type="region of interest" description="Disordered" evidence="5">
    <location>
        <begin position="58"/>
        <end position="78"/>
    </location>
</feature>
<protein>
    <recommendedName>
        <fullName evidence="9">Neutral zinc metallopeptidase</fullName>
    </recommendedName>
</protein>
<comment type="subcellular location">
    <subcellularLocation>
        <location evidence="1">Membrane</location>
        <topology evidence="1">Single-pass membrane protein</topology>
    </subcellularLocation>
</comment>
<feature type="compositionally biased region" description="Basic and acidic residues" evidence="5">
    <location>
        <begin position="1"/>
        <end position="11"/>
    </location>
</feature>
<evidence type="ECO:0000256" key="4">
    <source>
        <dbReference type="ARBA" id="ARBA00023136"/>
    </source>
</evidence>
<evidence type="ECO:0000313" key="8">
    <source>
        <dbReference type="Proteomes" id="UP000251995"/>
    </source>
</evidence>
<dbReference type="OrthoDB" id="9774900at2"/>
<dbReference type="PANTHER" id="PTHR30168:SF0">
    <property type="entry name" value="INNER MEMBRANE PROTEIN"/>
    <property type="match status" value="1"/>
</dbReference>
<name>A0A344UT22_9ACTN</name>
<dbReference type="PANTHER" id="PTHR30168">
    <property type="entry name" value="PUTATIVE MEMBRANE PROTEIN YPFJ"/>
    <property type="match status" value="1"/>
</dbReference>
<accession>A0A344UT22</accession>
<evidence type="ECO:0000256" key="1">
    <source>
        <dbReference type="ARBA" id="ARBA00004167"/>
    </source>
</evidence>
<dbReference type="GO" id="GO:0016020">
    <property type="term" value="C:membrane"/>
    <property type="evidence" value="ECO:0007669"/>
    <property type="project" value="UniProtKB-SubCell"/>
</dbReference>
<evidence type="ECO:0000256" key="5">
    <source>
        <dbReference type="SAM" id="MobiDB-lite"/>
    </source>
</evidence>
<reference evidence="7 8" key="1">
    <citation type="submission" date="2017-12" db="EMBL/GenBank/DDBJ databases">
        <title>The whole genome sequence of the Acidipropionibacterium virtanenii sp. nov. type strain JS278.</title>
        <authorList>
            <person name="Laine P."/>
            <person name="Deptula P."/>
            <person name="Varmanen P."/>
            <person name="Auvinen P."/>
        </authorList>
    </citation>
    <scope>NUCLEOTIDE SEQUENCE [LARGE SCALE GENOMIC DNA]</scope>
    <source>
        <strain evidence="7 8">JS278</strain>
    </source>
</reference>
<proteinExistence type="predicted"/>
<dbReference type="EMBL" id="CP025198">
    <property type="protein sequence ID" value="AXE38420.1"/>
    <property type="molecule type" value="Genomic_DNA"/>
</dbReference>
<dbReference type="AlphaFoldDB" id="A0A344UT22"/>
<evidence type="ECO:0000256" key="2">
    <source>
        <dbReference type="ARBA" id="ARBA00022692"/>
    </source>
</evidence>
<gene>
    <name evidence="7" type="ORF">JS278_01244</name>
</gene>
<feature type="transmembrane region" description="Helical" evidence="6">
    <location>
        <begin position="29"/>
        <end position="48"/>
    </location>
</feature>
<keyword evidence="4 6" id="KW-0472">Membrane</keyword>
<keyword evidence="2 6" id="KW-0812">Transmembrane</keyword>
<sequence>MDFKDDAKIDSDAIDSSAGGPGRGGGGKIALGGGAGIVVLILALLFGINPGDILGTDDGSQAAPTSTSSSTCRTGADADRDPNCRWAAYATSINQYWGEQLSGYTKARTKPFSNSISTACGSATAEGGPFYCSGDKLVYLDTSFLSQLLNQLGTETSTAAEAYVIAHEYGHHAQDLLGTMAKAHAAGNQTGPHSPSVRLELQADCYAGAYLKWAADNPDDLIENVTSADITKIVNAAKAVGDDHIQKQSSGQVNQDAWTHGSSKMRVYWTQKGFNAASLKSCDTFATNNLGD</sequence>
<dbReference type="KEGG" id="acij:JS278_01244"/>
<feature type="region of interest" description="Disordered" evidence="5">
    <location>
        <begin position="1"/>
        <end position="23"/>
    </location>
</feature>